<dbReference type="AlphaFoldDB" id="U5QFF7"/>
<sequence length="82" mass="8947">MPTLDLESAAICVQVLVLVGMASAWKPDRENRPSGGAQQPQPTCHYYCGSPYLRCAVHPERKSCRDCPSYRASAPEPAADKI</sequence>
<organism evidence="2 3">
    <name type="scientific">Gloeobacter kilaueensis (strain ATCC BAA-2537 / CCAP 1431/1 / ULC 316 / JS1)</name>
    <dbReference type="NCBI Taxonomy" id="1183438"/>
    <lineage>
        <taxon>Bacteria</taxon>
        <taxon>Bacillati</taxon>
        <taxon>Cyanobacteriota</taxon>
        <taxon>Cyanophyceae</taxon>
        <taxon>Gloeobacterales</taxon>
        <taxon>Gloeobacteraceae</taxon>
        <taxon>Gloeobacter</taxon>
    </lineage>
</organism>
<dbReference type="EMBL" id="CP003587">
    <property type="protein sequence ID" value="AGY57618.1"/>
    <property type="molecule type" value="Genomic_DNA"/>
</dbReference>
<proteinExistence type="predicted"/>
<reference evidence="2 3" key="1">
    <citation type="journal article" date="2013" name="PLoS ONE">
        <title>Cultivation and Complete Genome Sequencing of Gloeobacter kilaueensis sp. nov., from a Lava Cave in Kilauea Caldera, Hawai'i.</title>
        <authorList>
            <person name="Saw J.H."/>
            <person name="Schatz M."/>
            <person name="Brown M.V."/>
            <person name="Kunkel D.D."/>
            <person name="Foster J.S."/>
            <person name="Shick H."/>
            <person name="Christensen S."/>
            <person name="Hou S."/>
            <person name="Wan X."/>
            <person name="Donachie S.P."/>
        </authorList>
    </citation>
    <scope>NUCLEOTIDE SEQUENCE [LARGE SCALE GENOMIC DNA]</scope>
    <source>
        <strain evidence="3">JS</strain>
    </source>
</reference>
<dbReference type="InterPro" id="IPR045589">
    <property type="entry name" value="DUF6464"/>
</dbReference>
<dbReference type="HOGENOM" id="CLU_2553460_0_0_3"/>
<name>U5QFF7_GLOK1</name>
<evidence type="ECO:0000313" key="3">
    <source>
        <dbReference type="Proteomes" id="UP000017396"/>
    </source>
</evidence>
<dbReference type="Proteomes" id="UP000017396">
    <property type="component" value="Chromosome"/>
</dbReference>
<feature type="region of interest" description="Disordered" evidence="1">
    <location>
        <begin position="63"/>
        <end position="82"/>
    </location>
</feature>
<accession>U5QFF7</accession>
<dbReference type="STRING" id="1183438.GKIL_1372"/>
<keyword evidence="3" id="KW-1185">Reference proteome</keyword>
<evidence type="ECO:0000256" key="1">
    <source>
        <dbReference type="SAM" id="MobiDB-lite"/>
    </source>
</evidence>
<dbReference type="KEGG" id="glj:GKIL_1372"/>
<evidence type="ECO:0000313" key="2">
    <source>
        <dbReference type="EMBL" id="AGY57618.1"/>
    </source>
</evidence>
<gene>
    <name evidence="2" type="ORF">GKIL_1372</name>
</gene>
<dbReference type="Pfam" id="PF20065">
    <property type="entry name" value="DUF6464"/>
    <property type="match status" value="1"/>
</dbReference>
<protein>
    <submittedName>
        <fullName evidence="2">Uncharacterized protein</fullName>
    </submittedName>
</protein>